<name>A0ACB6RK93_9PLEO</name>
<feature type="non-terminal residue" evidence="1">
    <location>
        <position position="1"/>
    </location>
</feature>
<gene>
    <name evidence="1" type="ORF">BU25DRAFT_353985</name>
</gene>
<sequence>PLYNPQSVICEMRFRARIHTSKEAQARLTLGMGRTTCIGLALWTFHLQDKLEEVDTILVLLRSWVDALDAWVCWMEGVPGKAV</sequence>
<organism evidence="1 2">
    <name type="scientific">Macroventuria anomochaeta</name>
    <dbReference type="NCBI Taxonomy" id="301207"/>
    <lineage>
        <taxon>Eukaryota</taxon>
        <taxon>Fungi</taxon>
        <taxon>Dikarya</taxon>
        <taxon>Ascomycota</taxon>
        <taxon>Pezizomycotina</taxon>
        <taxon>Dothideomycetes</taxon>
        <taxon>Pleosporomycetidae</taxon>
        <taxon>Pleosporales</taxon>
        <taxon>Pleosporineae</taxon>
        <taxon>Didymellaceae</taxon>
        <taxon>Macroventuria</taxon>
    </lineage>
</organism>
<protein>
    <submittedName>
        <fullName evidence="1">Uncharacterized protein</fullName>
    </submittedName>
</protein>
<proteinExistence type="predicted"/>
<comment type="caution">
    <text evidence="1">The sequence shown here is derived from an EMBL/GenBank/DDBJ whole genome shotgun (WGS) entry which is preliminary data.</text>
</comment>
<reference evidence="1" key="1">
    <citation type="journal article" date="2020" name="Stud. Mycol.">
        <title>101 Dothideomycetes genomes: a test case for predicting lifestyles and emergence of pathogens.</title>
        <authorList>
            <person name="Haridas S."/>
            <person name="Albert R."/>
            <person name="Binder M."/>
            <person name="Bloem J."/>
            <person name="Labutti K."/>
            <person name="Salamov A."/>
            <person name="Andreopoulos B."/>
            <person name="Baker S."/>
            <person name="Barry K."/>
            <person name="Bills G."/>
            <person name="Bluhm B."/>
            <person name="Cannon C."/>
            <person name="Castanera R."/>
            <person name="Culley D."/>
            <person name="Daum C."/>
            <person name="Ezra D."/>
            <person name="Gonzalez J."/>
            <person name="Henrissat B."/>
            <person name="Kuo A."/>
            <person name="Liang C."/>
            <person name="Lipzen A."/>
            <person name="Lutzoni F."/>
            <person name="Magnuson J."/>
            <person name="Mondo S."/>
            <person name="Nolan M."/>
            <person name="Ohm R."/>
            <person name="Pangilinan J."/>
            <person name="Park H.-J."/>
            <person name="Ramirez L."/>
            <person name="Alfaro M."/>
            <person name="Sun H."/>
            <person name="Tritt A."/>
            <person name="Yoshinaga Y."/>
            <person name="Zwiers L.-H."/>
            <person name="Turgeon B."/>
            <person name="Goodwin S."/>
            <person name="Spatafora J."/>
            <person name="Crous P."/>
            <person name="Grigoriev I."/>
        </authorList>
    </citation>
    <scope>NUCLEOTIDE SEQUENCE</scope>
    <source>
        <strain evidence="1">CBS 525.71</strain>
    </source>
</reference>
<dbReference type="EMBL" id="MU006753">
    <property type="protein sequence ID" value="KAF2621569.1"/>
    <property type="molecule type" value="Genomic_DNA"/>
</dbReference>
<keyword evidence="2" id="KW-1185">Reference proteome</keyword>
<evidence type="ECO:0000313" key="1">
    <source>
        <dbReference type="EMBL" id="KAF2621569.1"/>
    </source>
</evidence>
<evidence type="ECO:0000313" key="2">
    <source>
        <dbReference type="Proteomes" id="UP000799754"/>
    </source>
</evidence>
<dbReference type="Proteomes" id="UP000799754">
    <property type="component" value="Unassembled WGS sequence"/>
</dbReference>
<accession>A0ACB6RK93</accession>